<organism evidence="2 3">
    <name type="scientific">Fibrella forsythiae</name>
    <dbReference type="NCBI Taxonomy" id="2817061"/>
    <lineage>
        <taxon>Bacteria</taxon>
        <taxon>Pseudomonadati</taxon>
        <taxon>Bacteroidota</taxon>
        <taxon>Cytophagia</taxon>
        <taxon>Cytophagales</taxon>
        <taxon>Spirosomataceae</taxon>
        <taxon>Fibrella</taxon>
    </lineage>
</organism>
<name>A0ABS3JKH9_9BACT</name>
<reference evidence="2 3" key="1">
    <citation type="submission" date="2021-03" db="EMBL/GenBank/DDBJ databases">
        <title>Fibrella sp. HMF5405 genome sequencing and assembly.</title>
        <authorList>
            <person name="Kang H."/>
            <person name="Kim H."/>
            <person name="Bae S."/>
            <person name="Joh K."/>
        </authorList>
    </citation>
    <scope>NUCLEOTIDE SEQUENCE [LARGE SCALE GENOMIC DNA]</scope>
    <source>
        <strain evidence="2 3">HMF5405</strain>
    </source>
</reference>
<evidence type="ECO:0000313" key="3">
    <source>
        <dbReference type="Proteomes" id="UP000664628"/>
    </source>
</evidence>
<comment type="caution">
    <text evidence="2">The sequence shown here is derived from an EMBL/GenBank/DDBJ whole genome shotgun (WGS) entry which is preliminary data.</text>
</comment>
<evidence type="ECO:0000256" key="1">
    <source>
        <dbReference type="SAM" id="Phobius"/>
    </source>
</evidence>
<dbReference type="EMBL" id="JAFMYW010000005">
    <property type="protein sequence ID" value="MBO0950495.1"/>
    <property type="molecule type" value="Genomic_DNA"/>
</dbReference>
<feature type="transmembrane region" description="Helical" evidence="1">
    <location>
        <begin position="84"/>
        <end position="102"/>
    </location>
</feature>
<keyword evidence="1" id="KW-0812">Transmembrane</keyword>
<dbReference type="Proteomes" id="UP000664628">
    <property type="component" value="Unassembled WGS sequence"/>
</dbReference>
<keyword evidence="1" id="KW-1133">Transmembrane helix</keyword>
<accession>A0ABS3JKH9</accession>
<dbReference type="RefSeq" id="WP_207330443.1">
    <property type="nucleotide sequence ID" value="NZ_JAFMYW010000005.1"/>
</dbReference>
<evidence type="ECO:0000313" key="2">
    <source>
        <dbReference type="EMBL" id="MBO0950495.1"/>
    </source>
</evidence>
<keyword evidence="3" id="KW-1185">Reference proteome</keyword>
<feature type="transmembrane region" description="Helical" evidence="1">
    <location>
        <begin position="55"/>
        <end position="72"/>
    </location>
</feature>
<protein>
    <submittedName>
        <fullName evidence="2">Uncharacterized protein</fullName>
    </submittedName>
</protein>
<gene>
    <name evidence="2" type="ORF">J2I46_18000</name>
</gene>
<keyword evidence="1" id="KW-0472">Membrane</keyword>
<sequence length="230" mass="26546">MIVFLTFAGIFLVFGWLNYRMIRYTKDSVGADSPLERVVVYQYNEWDFLKWTNTPALLLVSIVCVWICWLLLTNLDTATKPWHYLLTGFVLLISAGAFYLLYRTSRLEEQFWTIINDTSLTLDPVTKSITVHRAGTSTVLTAATVAHFEIHRTGSSKSSYCHYRFFDHSGQTTLFFDYSKGLQFAIDTYFKGVPIEWIEHKFPFKTIDVLLQHTAERVNNIPLNTGKTSN</sequence>
<proteinExistence type="predicted"/>